<dbReference type="PANTHER" id="PTHR13271:SF151">
    <property type="entry name" value="SET DOMAIN-CONTAINING PROTEIN 4"/>
    <property type="match status" value="1"/>
</dbReference>
<dbReference type="OrthoDB" id="341421at2759"/>
<gene>
    <name evidence="2" type="ORF">JZ751_029111</name>
</gene>
<evidence type="ECO:0000259" key="1">
    <source>
        <dbReference type="Pfam" id="PF09273"/>
    </source>
</evidence>
<dbReference type="AlphaFoldDB" id="A0A8T2P871"/>
<dbReference type="InterPro" id="IPR044429">
    <property type="entry name" value="SETD4_SET"/>
</dbReference>
<sequence length="520" mass="59333">MGSRSGRRGRRKRRRNCSQIVSQAVNLCHDSLYVELRKWLKERGFNSKFLIPAHFSDTGRGLMAMKTIPGRDLIVSLPERCLLTTQTVLSSYMGEYIKRWKPLVSPVLALCVFLISERHLGARSQWKPYADVLPKTYTCPVYFSDDVISLLPGDLKKKAFDQRDGVSELFFSSLAFFHSLQPLFDQPVEGIFTHDALRWAWCSVNTRTVYMEHPQSPHLSREPDVYALAPYLDLLNHCPSVQVEAGFNKTKRCYEVHSVQGCRKFQQAFLCYGPHDNQRLLLEYGFVAPGNPHSVVYVDPGDLQFCFSAVVEQFSQKLLFLKKHDFLSNLTFGLDGTSWRLMTALRLLSLKPDQYSCWKGVLLGAAVSQDNEERSIHLAQVLCQHLWDENTEALLKALDAAHTSSFRKDTEAPFRKRVRLSGDPVTSNSQKSDDVVLVWEQALGCGLFIVKPHFQHRKEEHMRAGSTLWVGNTIGRTVSPTLPGACFCCADITPQLRHRLTHDRLPDAFSERQRNREERA</sequence>
<evidence type="ECO:0000313" key="2">
    <source>
        <dbReference type="EMBL" id="KAG9348794.1"/>
    </source>
</evidence>
<proteinExistence type="predicted"/>
<feature type="non-terminal residue" evidence="2">
    <location>
        <position position="520"/>
    </location>
</feature>
<accession>A0A8T2P871</accession>
<comment type="caution">
    <text evidence="2">The sequence shown here is derived from an EMBL/GenBank/DDBJ whole genome shotgun (WGS) entry which is preliminary data.</text>
</comment>
<dbReference type="EMBL" id="JAFBMS010000010">
    <property type="protein sequence ID" value="KAG9348794.1"/>
    <property type="molecule type" value="Genomic_DNA"/>
</dbReference>
<dbReference type="InterPro" id="IPR046341">
    <property type="entry name" value="SET_dom_sf"/>
</dbReference>
<reference evidence="2" key="1">
    <citation type="thesis" date="2021" institute="BYU ScholarsArchive" country="Provo, UT, USA">
        <title>Applications of and Algorithms for Genome Assembly and Genomic Analyses with an Emphasis on Marine Teleosts.</title>
        <authorList>
            <person name="Pickett B.D."/>
        </authorList>
    </citation>
    <scope>NUCLEOTIDE SEQUENCE</scope>
    <source>
        <strain evidence="2">HI-2016</strain>
    </source>
</reference>
<keyword evidence="3" id="KW-1185">Reference proteome</keyword>
<dbReference type="CDD" id="cd19177">
    <property type="entry name" value="SET_SETD4"/>
    <property type="match status" value="1"/>
</dbReference>
<name>A0A8T2P871_9TELE</name>
<dbReference type="PANTHER" id="PTHR13271">
    <property type="entry name" value="UNCHARACTERIZED PUTATIVE METHYLTRANSFERASE"/>
    <property type="match status" value="1"/>
</dbReference>
<dbReference type="Pfam" id="PF09273">
    <property type="entry name" value="Rubis-subs-bind"/>
    <property type="match status" value="1"/>
</dbReference>
<feature type="domain" description="Rubisco LSMT substrate-binding" evidence="1">
    <location>
        <begin position="313"/>
        <end position="394"/>
    </location>
</feature>
<dbReference type="Proteomes" id="UP000824540">
    <property type="component" value="Unassembled WGS sequence"/>
</dbReference>
<dbReference type="InterPro" id="IPR015353">
    <property type="entry name" value="Rubisco_LSMT_subst-bd"/>
</dbReference>
<dbReference type="SUPFAM" id="SSF82199">
    <property type="entry name" value="SET domain"/>
    <property type="match status" value="1"/>
</dbReference>
<organism evidence="2 3">
    <name type="scientific">Albula glossodonta</name>
    <name type="common">roundjaw bonefish</name>
    <dbReference type="NCBI Taxonomy" id="121402"/>
    <lineage>
        <taxon>Eukaryota</taxon>
        <taxon>Metazoa</taxon>
        <taxon>Chordata</taxon>
        <taxon>Craniata</taxon>
        <taxon>Vertebrata</taxon>
        <taxon>Euteleostomi</taxon>
        <taxon>Actinopterygii</taxon>
        <taxon>Neopterygii</taxon>
        <taxon>Teleostei</taxon>
        <taxon>Albuliformes</taxon>
        <taxon>Albulidae</taxon>
        <taxon>Albula</taxon>
    </lineage>
</organism>
<dbReference type="InterPro" id="IPR050600">
    <property type="entry name" value="SETD3_SETD6_MTase"/>
</dbReference>
<dbReference type="GO" id="GO:0016279">
    <property type="term" value="F:protein-lysine N-methyltransferase activity"/>
    <property type="evidence" value="ECO:0007669"/>
    <property type="project" value="InterPro"/>
</dbReference>
<dbReference type="Gene3D" id="3.90.1410.10">
    <property type="entry name" value="set domain protein methyltransferase, domain 1"/>
    <property type="match status" value="1"/>
</dbReference>
<protein>
    <recommendedName>
        <fullName evidence="1">Rubisco LSMT substrate-binding domain-containing protein</fullName>
    </recommendedName>
</protein>
<dbReference type="FunFam" id="3.90.1410.10:FF:000002">
    <property type="entry name" value="SET domain-containing protein 4 isoform X1"/>
    <property type="match status" value="1"/>
</dbReference>
<evidence type="ECO:0000313" key="3">
    <source>
        <dbReference type="Proteomes" id="UP000824540"/>
    </source>
</evidence>